<comment type="caution">
    <text evidence="2">The sequence shown here is derived from an EMBL/GenBank/DDBJ whole genome shotgun (WGS) entry which is preliminary data.</text>
</comment>
<feature type="transmembrane region" description="Helical" evidence="1">
    <location>
        <begin position="92"/>
        <end position="111"/>
    </location>
</feature>
<reference evidence="2 3" key="1">
    <citation type="submission" date="2013-06" db="EMBL/GenBank/DDBJ databases">
        <authorList>
            <person name="Weinstock G."/>
            <person name="Sodergren E."/>
            <person name="Lobos E.A."/>
            <person name="Fulton L."/>
            <person name="Fulton R."/>
            <person name="Courtney L."/>
            <person name="Fronick C."/>
            <person name="O'Laughlin M."/>
            <person name="Godfrey J."/>
            <person name="Wilson R.M."/>
            <person name="Miner T."/>
            <person name="Farmer C."/>
            <person name="Delehaunty K."/>
            <person name="Cordes M."/>
            <person name="Minx P."/>
            <person name="Tomlinson C."/>
            <person name="Chen J."/>
            <person name="Wollam A."/>
            <person name="Pepin K.H."/>
            <person name="Bhonagiri V."/>
            <person name="Zhang X."/>
            <person name="Warren W."/>
            <person name="Mitreva M."/>
            <person name="Mardis E.R."/>
            <person name="Wilson R.K."/>
        </authorList>
    </citation>
    <scope>NUCLEOTIDE SEQUENCE [LARGE SCALE GENOMIC DNA]</scope>
    <source>
        <strain evidence="2 3">ATCC 14869</strain>
    </source>
</reference>
<evidence type="ECO:0000313" key="3">
    <source>
        <dbReference type="Proteomes" id="UP000016644"/>
    </source>
</evidence>
<name>U2P2E4_LEVBR</name>
<gene>
    <name evidence="2" type="ORF">HMPREF0495_00829</name>
</gene>
<keyword evidence="1" id="KW-0472">Membrane</keyword>
<feature type="transmembrane region" description="Helical" evidence="1">
    <location>
        <begin position="20"/>
        <end position="42"/>
    </location>
</feature>
<keyword evidence="1" id="KW-1133">Transmembrane helix</keyword>
<accession>U2P2E4</accession>
<dbReference type="PATRIC" id="fig|649758.3.peg.745"/>
<dbReference type="Proteomes" id="UP000016644">
    <property type="component" value="Unassembled WGS sequence"/>
</dbReference>
<protein>
    <submittedName>
        <fullName evidence="2">Uncharacterized protein</fullName>
    </submittedName>
</protein>
<dbReference type="AlphaFoldDB" id="U2P2E4"/>
<dbReference type="EMBL" id="AWVK01000029">
    <property type="protein sequence ID" value="ERK44620.1"/>
    <property type="molecule type" value="Genomic_DNA"/>
</dbReference>
<sequence>MVSIHTKGDILMPTSKRKMWLELSINVLLLMTPLFLIINGSVGLAENDPNHPDVFILIGVLILGILGLVMTGLTVFRLYTRGWHSMELYQKKLAVLYFVCLLIGGFEWLLFTEAIPPNWYLH</sequence>
<keyword evidence="1" id="KW-0812">Transmembrane</keyword>
<evidence type="ECO:0000313" key="2">
    <source>
        <dbReference type="EMBL" id="ERK44620.1"/>
    </source>
</evidence>
<dbReference type="HOGENOM" id="CLU_2302249_0_0_9"/>
<evidence type="ECO:0000256" key="1">
    <source>
        <dbReference type="SAM" id="Phobius"/>
    </source>
</evidence>
<feature type="transmembrane region" description="Helical" evidence="1">
    <location>
        <begin position="54"/>
        <end position="80"/>
    </location>
</feature>
<organism evidence="2 3">
    <name type="scientific">Levilactobacillus brevis ATCC 14869 = DSM 20054</name>
    <dbReference type="NCBI Taxonomy" id="649758"/>
    <lineage>
        <taxon>Bacteria</taxon>
        <taxon>Bacillati</taxon>
        <taxon>Bacillota</taxon>
        <taxon>Bacilli</taxon>
        <taxon>Lactobacillales</taxon>
        <taxon>Lactobacillaceae</taxon>
        <taxon>Levilactobacillus</taxon>
    </lineage>
</organism>
<proteinExistence type="predicted"/>